<keyword evidence="2" id="KW-1133">Transmembrane helix</keyword>
<dbReference type="RefSeq" id="WP_108431532.1">
    <property type="nucleotide sequence ID" value="NZ_CP026947.1"/>
</dbReference>
<dbReference type="InterPro" id="IPR007372">
    <property type="entry name" value="Lipid/polyisoprenoid-bd_YceI"/>
</dbReference>
<dbReference type="SMART" id="SM00867">
    <property type="entry name" value="YceI"/>
    <property type="match status" value="1"/>
</dbReference>
<evidence type="ECO:0000313" key="5">
    <source>
        <dbReference type="Proteomes" id="UP000244989"/>
    </source>
</evidence>
<organism evidence="4 5">
    <name type="scientific">Corynebacterium yudongzhengii</name>
    <dbReference type="NCBI Taxonomy" id="2080740"/>
    <lineage>
        <taxon>Bacteria</taxon>
        <taxon>Bacillati</taxon>
        <taxon>Actinomycetota</taxon>
        <taxon>Actinomycetes</taxon>
        <taxon>Mycobacteriales</taxon>
        <taxon>Corynebacteriaceae</taxon>
        <taxon>Corynebacterium</taxon>
    </lineage>
</organism>
<evidence type="ECO:0000256" key="2">
    <source>
        <dbReference type="SAM" id="Phobius"/>
    </source>
</evidence>
<keyword evidence="5" id="KW-1185">Reference proteome</keyword>
<dbReference type="PANTHER" id="PTHR34406">
    <property type="entry name" value="PROTEIN YCEI"/>
    <property type="match status" value="1"/>
</dbReference>
<dbReference type="OrthoDB" id="117810at2"/>
<dbReference type="SUPFAM" id="SSF101874">
    <property type="entry name" value="YceI-like"/>
    <property type="match status" value="1"/>
</dbReference>
<dbReference type="AlphaFoldDB" id="A0A2U1T8J7"/>
<dbReference type="EMBL" id="QEEZ01000004">
    <property type="protein sequence ID" value="PWC02309.1"/>
    <property type="molecule type" value="Genomic_DNA"/>
</dbReference>
<keyword evidence="2" id="KW-0472">Membrane</keyword>
<dbReference type="Pfam" id="PF04264">
    <property type="entry name" value="YceI"/>
    <property type="match status" value="1"/>
</dbReference>
<comment type="caution">
    <text evidence="4">The sequence shown here is derived from an EMBL/GenBank/DDBJ whole genome shotgun (WGS) entry which is preliminary data.</text>
</comment>
<evidence type="ECO:0000256" key="1">
    <source>
        <dbReference type="ARBA" id="ARBA00008812"/>
    </source>
</evidence>
<keyword evidence="2" id="KW-0812">Transmembrane</keyword>
<feature type="domain" description="Lipid/polyisoprenoid-binding YceI-like" evidence="3">
    <location>
        <begin position="63"/>
        <end position="234"/>
    </location>
</feature>
<dbReference type="PANTHER" id="PTHR34406:SF1">
    <property type="entry name" value="PROTEIN YCEI"/>
    <property type="match status" value="1"/>
</dbReference>
<proteinExistence type="inferred from homology"/>
<accession>A0A2U1T8J7</accession>
<dbReference type="KEGG" id="cyz:C3B44_05745"/>
<sequence>MSAGPFTKINPKIVITVFVVLIVLLTLVAVVPVVWGLLTGPGVRTEPVDTSKTQPASTELDGEWTIVDGERPNTTAVGFTFEELLPSDARVTSGTTFDVVGEATIEQETLTAGHVEVDMTTIGSDRDVRDENVRRKLFETDQYPTSSFKITEPIDLSHLPEDGSAGEIEVTGDLTIKDQTHEISDTFKAVRDDDQLLISGAPIINRNEFGVESPEMIAAEIADEGELNIRLAFAKEG</sequence>
<comment type="similarity">
    <text evidence="1">Belongs to the UPF0312 family.</text>
</comment>
<dbReference type="Gene3D" id="2.40.128.110">
    <property type="entry name" value="Lipid/polyisoprenoid-binding, YceI-like"/>
    <property type="match status" value="1"/>
</dbReference>
<dbReference type="Proteomes" id="UP000244989">
    <property type="component" value="Unassembled WGS sequence"/>
</dbReference>
<evidence type="ECO:0000313" key="4">
    <source>
        <dbReference type="EMBL" id="PWC02309.1"/>
    </source>
</evidence>
<reference evidence="5" key="1">
    <citation type="submission" date="2018-04" db="EMBL/GenBank/DDBJ databases">
        <authorList>
            <person name="Liu S."/>
            <person name="Wang Z."/>
            <person name="Li J."/>
        </authorList>
    </citation>
    <scope>NUCLEOTIDE SEQUENCE [LARGE SCALE GENOMIC DNA]</scope>
    <source>
        <strain evidence="5">2189</strain>
    </source>
</reference>
<gene>
    <name evidence="4" type="ORF">DF222_02965</name>
</gene>
<name>A0A2U1T8J7_9CORY</name>
<evidence type="ECO:0000259" key="3">
    <source>
        <dbReference type="SMART" id="SM00867"/>
    </source>
</evidence>
<feature type="transmembrane region" description="Helical" evidence="2">
    <location>
        <begin position="12"/>
        <end position="38"/>
    </location>
</feature>
<dbReference type="InterPro" id="IPR036761">
    <property type="entry name" value="TTHA0802/YceI-like_sf"/>
</dbReference>
<protein>
    <submittedName>
        <fullName evidence="4">YceI family protein</fullName>
    </submittedName>
</protein>